<dbReference type="OrthoDB" id="5598541at2759"/>
<dbReference type="Gene3D" id="3.30.559.10">
    <property type="entry name" value="Chloramphenicol acetyltransferase-like domain"/>
    <property type="match status" value="1"/>
</dbReference>
<comment type="caution">
    <text evidence="2">The sequence shown here is derived from an EMBL/GenBank/DDBJ whole genome shotgun (WGS) entry which is preliminary data.</text>
</comment>
<dbReference type="CDD" id="cd19545">
    <property type="entry name" value="FUM14_C_NRPS-like"/>
    <property type="match status" value="1"/>
</dbReference>
<gene>
    <name evidence="2" type="ORF">H4R34_005660</name>
</gene>
<organism evidence="2 3">
    <name type="scientific">Dimargaris verticillata</name>
    <dbReference type="NCBI Taxonomy" id="2761393"/>
    <lineage>
        <taxon>Eukaryota</taxon>
        <taxon>Fungi</taxon>
        <taxon>Fungi incertae sedis</taxon>
        <taxon>Zoopagomycota</taxon>
        <taxon>Kickxellomycotina</taxon>
        <taxon>Dimargaritomycetes</taxon>
        <taxon>Dimargaritales</taxon>
        <taxon>Dimargaritaceae</taxon>
        <taxon>Dimargaris</taxon>
    </lineage>
</organism>
<dbReference type="EMBL" id="JANBQB010001285">
    <property type="protein sequence ID" value="KAJ1971680.1"/>
    <property type="molecule type" value="Genomic_DNA"/>
</dbReference>
<evidence type="ECO:0000313" key="2">
    <source>
        <dbReference type="EMBL" id="KAJ1971680.1"/>
    </source>
</evidence>
<sequence length="637" mass="71173">MQRIRQSNRSEPSAYQPMGVVFNYLGKTTDQSTLTLHGQAPWTMRPDLAQGLPVCDECERRPQLLEVLAYQQDDSVQFDLLYCPEVIPPATIAALTHGLQQVLHGMLDEYAHHQETLYWAPCDFPLLDVMWDDLDAIGHELALQGISPASVEDLYPMLPTQQGLLTATAKDPSQYTVQSAFTVQGISDPDQLQMAFQRVVAQHTILRTRFLLHWTRPGVTGLQVVLRSNDIEWQVIDDWAVLNAQSEDEYMQLNYARGFTIGGPMLRCVVMPMPGKALRLLLTMHHAITDAWSMGLLQSALLKALQHSSALPATVSPSVKFGDYAEHLLQLDTMASAQFWPLHLQAVEEATILTLPKEPNPTTAMQAQVISLLDDLAGFQHTTQQAGVTINVVLKACWALLLHRYTGQSNVVFGHTVSGRNLGVKKIDQLMGCLINTVPFCVQVERSMPVLDLLHQVAQVSTAMMPHEHCHLSAIQQWTPPGLDVFNLFNTLLVYENVPAVQQSTYDGKITFTDMHELEFTEYDLAAAIEPVGDRLILHLSWNAHKLAKEYAICISQSLSQLLTDVHKALLHTSTPTLVDHVLTLPESEQHMLNAFTTNPLAWDESRTVVDLFTACAQRQPNEAAVELDSDVWDYQT</sequence>
<dbReference type="InterPro" id="IPR023213">
    <property type="entry name" value="CAT-like_dom_sf"/>
</dbReference>
<dbReference type="Proteomes" id="UP001151582">
    <property type="component" value="Unassembled WGS sequence"/>
</dbReference>
<name>A0A9W8B062_9FUNG</name>
<reference evidence="2" key="1">
    <citation type="submission" date="2022-07" db="EMBL/GenBank/DDBJ databases">
        <title>Phylogenomic reconstructions and comparative analyses of Kickxellomycotina fungi.</title>
        <authorList>
            <person name="Reynolds N.K."/>
            <person name="Stajich J.E."/>
            <person name="Barry K."/>
            <person name="Grigoriev I.V."/>
            <person name="Crous P."/>
            <person name="Smith M.E."/>
        </authorList>
    </citation>
    <scope>NUCLEOTIDE SEQUENCE</scope>
    <source>
        <strain evidence="2">RSA 567</strain>
    </source>
</reference>
<feature type="non-terminal residue" evidence="2">
    <location>
        <position position="637"/>
    </location>
</feature>
<protein>
    <recommendedName>
        <fullName evidence="1">Condensation domain-containing protein</fullName>
    </recommendedName>
</protein>
<dbReference type="InterPro" id="IPR001242">
    <property type="entry name" value="Condensation_dom"/>
</dbReference>
<proteinExistence type="predicted"/>
<dbReference type="SUPFAM" id="SSF52777">
    <property type="entry name" value="CoA-dependent acyltransferases"/>
    <property type="match status" value="3"/>
</dbReference>
<dbReference type="GO" id="GO:0003824">
    <property type="term" value="F:catalytic activity"/>
    <property type="evidence" value="ECO:0007669"/>
    <property type="project" value="InterPro"/>
</dbReference>
<dbReference type="PANTHER" id="PTHR45398:SF1">
    <property type="entry name" value="ENZYME, PUTATIVE (JCVI)-RELATED"/>
    <property type="match status" value="1"/>
</dbReference>
<dbReference type="Gene3D" id="3.30.559.30">
    <property type="entry name" value="Nonribosomal peptide synthetase, condensation domain"/>
    <property type="match status" value="2"/>
</dbReference>
<evidence type="ECO:0000313" key="3">
    <source>
        <dbReference type="Proteomes" id="UP001151582"/>
    </source>
</evidence>
<dbReference type="PANTHER" id="PTHR45398">
    <property type="match status" value="1"/>
</dbReference>
<feature type="domain" description="Condensation" evidence="1">
    <location>
        <begin position="152"/>
        <end position="570"/>
    </location>
</feature>
<dbReference type="Pfam" id="PF00668">
    <property type="entry name" value="Condensation"/>
    <property type="match status" value="1"/>
</dbReference>
<accession>A0A9W8B062</accession>
<evidence type="ECO:0000259" key="1">
    <source>
        <dbReference type="Pfam" id="PF00668"/>
    </source>
</evidence>
<dbReference type="AlphaFoldDB" id="A0A9W8B062"/>
<keyword evidence="3" id="KW-1185">Reference proteome</keyword>